<dbReference type="InterPro" id="IPR021728">
    <property type="entry name" value="DUF3300"/>
</dbReference>
<dbReference type="PANTHER" id="PTHR40269:SF1">
    <property type="entry name" value="OUTER MEMBRANE PROTEIN"/>
    <property type="match status" value="1"/>
</dbReference>
<organism evidence="2 3">
    <name type="scientific">Rhodopila globiformis</name>
    <name type="common">Rhodopseudomonas globiformis</name>
    <dbReference type="NCBI Taxonomy" id="1071"/>
    <lineage>
        <taxon>Bacteria</taxon>
        <taxon>Pseudomonadati</taxon>
        <taxon>Pseudomonadota</taxon>
        <taxon>Alphaproteobacteria</taxon>
        <taxon>Acetobacterales</taxon>
        <taxon>Acetobacteraceae</taxon>
        <taxon>Rhodopila</taxon>
    </lineage>
</organism>
<feature type="compositionally biased region" description="Low complexity" evidence="1">
    <location>
        <begin position="324"/>
        <end position="356"/>
    </location>
</feature>
<evidence type="ECO:0008006" key="4">
    <source>
        <dbReference type="Google" id="ProtNLM"/>
    </source>
</evidence>
<reference evidence="2 3" key="1">
    <citation type="journal article" date="2018" name="Arch. Microbiol.">
        <title>New insights into the metabolic potential of the phototrophic purple bacterium Rhodopila globiformis DSM 161(T) from its draft genome sequence and evidence for a vanadium-dependent nitrogenase.</title>
        <authorList>
            <person name="Imhoff J.F."/>
            <person name="Rahn T."/>
            <person name="Kunzel S."/>
            <person name="Neulinger S.C."/>
        </authorList>
    </citation>
    <scope>NUCLEOTIDE SEQUENCE [LARGE SCALE GENOMIC DNA]</scope>
    <source>
        <strain evidence="2 3">DSM 161</strain>
    </source>
</reference>
<comment type="caution">
    <text evidence="2">The sequence shown here is derived from an EMBL/GenBank/DDBJ whole genome shotgun (WGS) entry which is preliminary data.</text>
</comment>
<proteinExistence type="predicted"/>
<protein>
    <recommendedName>
        <fullName evidence="4">DUF3300 domain-containing protein</fullName>
    </recommendedName>
</protein>
<feature type="region of interest" description="Disordered" evidence="1">
    <location>
        <begin position="265"/>
        <end position="442"/>
    </location>
</feature>
<dbReference type="EMBL" id="NHRY01000080">
    <property type="protein sequence ID" value="PPQ35026.1"/>
    <property type="molecule type" value="Genomic_DNA"/>
</dbReference>
<evidence type="ECO:0000313" key="2">
    <source>
        <dbReference type="EMBL" id="PPQ35026.1"/>
    </source>
</evidence>
<name>A0A2S6NJR9_RHOGL</name>
<dbReference type="Pfam" id="PF11737">
    <property type="entry name" value="DUF3300"/>
    <property type="match status" value="1"/>
</dbReference>
<evidence type="ECO:0000313" key="3">
    <source>
        <dbReference type="Proteomes" id="UP000239724"/>
    </source>
</evidence>
<dbReference type="AlphaFoldDB" id="A0A2S6NJR9"/>
<feature type="region of interest" description="Disordered" evidence="1">
    <location>
        <begin position="1"/>
        <end position="23"/>
    </location>
</feature>
<dbReference type="OrthoDB" id="197257at2"/>
<feature type="compositionally biased region" description="Low complexity" evidence="1">
    <location>
        <begin position="267"/>
        <end position="298"/>
    </location>
</feature>
<feature type="compositionally biased region" description="Gly residues" evidence="1">
    <location>
        <begin position="418"/>
        <end position="442"/>
    </location>
</feature>
<gene>
    <name evidence="2" type="ORF">CCS01_08985</name>
</gene>
<feature type="compositionally biased region" description="Low complexity" evidence="1">
    <location>
        <begin position="9"/>
        <end position="23"/>
    </location>
</feature>
<dbReference type="Proteomes" id="UP000239724">
    <property type="component" value="Unassembled WGS sequence"/>
</dbReference>
<dbReference type="PANTHER" id="PTHR40269">
    <property type="entry name" value="OUTER MEMBRANE PROTEIN-RELATED"/>
    <property type="match status" value="1"/>
</dbReference>
<evidence type="ECO:0000256" key="1">
    <source>
        <dbReference type="SAM" id="MobiDB-lite"/>
    </source>
</evidence>
<feature type="compositionally biased region" description="Low complexity" evidence="1">
    <location>
        <begin position="363"/>
        <end position="379"/>
    </location>
</feature>
<feature type="compositionally biased region" description="Low complexity" evidence="1">
    <location>
        <begin position="395"/>
        <end position="407"/>
    </location>
</feature>
<keyword evidence="3" id="KW-1185">Reference proteome</keyword>
<accession>A0A2S6NJR9</accession>
<sequence>MLHAGWISAPHAQPGPQAVGPQAVAQPADTATAFNTEQLDALLAPIALYPDPLLTQVLMASTYPLQVVEAARWVEDPAHKGLSGDALTKALAAQPWDPSVKSLVPFPSVLAMMNGQLDWMQQLGYAFADQQADVLDAVQRLRRQAQAHGSLQSSPQQVVRTEEKTIIIEPAQPNVVYVPSYNPTVVYGAWPYPSYPPVYLPLPPGYVFGTALVSGLAFGAGVAITASLWNWARPSWGYGNVNVNVNVNRYNNINVNRHQINSNVWQANRPGGRPAGLARPPAGPVGRPARPAGLPANAVGRPQVSVPRNAVSPPARSAGAVRTPAAGASRPQAAGASRPQAAGAAGQNRAANRPAAGQGGPGANRPAASARQPAPQVAANRPASRQGAFSGINEGRQAGQFGQRGAQSRSAGQFQRPAGGGPRAGGGNAGGGHAGGRGFGRR</sequence>